<evidence type="ECO:0000256" key="1">
    <source>
        <dbReference type="SAM" id="SignalP"/>
    </source>
</evidence>
<proteinExistence type="predicted"/>
<sequence length="131" mass="14502">MALLLLPAELLLQILENLGTIEDVLDLMATCSALHALLQNEKISYSDISDNLWSPGTITLYQPRLSSPATRLSPSELWVLGPCDNYIATSDYSPYDEGDIPQLMIRPLHLFASNETFTPSSFQVSLVAFLD</sequence>
<name>A0ABR4H344_9EURO</name>
<comment type="caution">
    <text evidence="3">The sequence shown here is derived from an EMBL/GenBank/DDBJ whole genome shotgun (WGS) entry which is preliminary data.</text>
</comment>
<protein>
    <recommendedName>
        <fullName evidence="2">F-box domain-containing protein</fullName>
    </recommendedName>
</protein>
<evidence type="ECO:0000313" key="4">
    <source>
        <dbReference type="Proteomes" id="UP001610334"/>
    </source>
</evidence>
<dbReference type="Pfam" id="PF12937">
    <property type="entry name" value="F-box-like"/>
    <property type="match status" value="1"/>
</dbReference>
<dbReference type="EMBL" id="JBFXLT010000085">
    <property type="protein sequence ID" value="KAL2809654.1"/>
    <property type="molecule type" value="Genomic_DNA"/>
</dbReference>
<keyword evidence="1" id="KW-0732">Signal</keyword>
<dbReference type="SUPFAM" id="SSF81383">
    <property type="entry name" value="F-box domain"/>
    <property type="match status" value="1"/>
</dbReference>
<evidence type="ECO:0000259" key="2">
    <source>
        <dbReference type="PROSITE" id="PS50181"/>
    </source>
</evidence>
<feature type="chain" id="PRO_5046265580" description="F-box domain-containing protein" evidence="1">
    <location>
        <begin position="20"/>
        <end position="131"/>
    </location>
</feature>
<evidence type="ECO:0000313" key="3">
    <source>
        <dbReference type="EMBL" id="KAL2809654.1"/>
    </source>
</evidence>
<dbReference type="Proteomes" id="UP001610334">
    <property type="component" value="Unassembled WGS sequence"/>
</dbReference>
<dbReference type="InterPro" id="IPR036047">
    <property type="entry name" value="F-box-like_dom_sf"/>
</dbReference>
<organism evidence="3 4">
    <name type="scientific">Aspergillus granulosus</name>
    <dbReference type="NCBI Taxonomy" id="176169"/>
    <lineage>
        <taxon>Eukaryota</taxon>
        <taxon>Fungi</taxon>
        <taxon>Dikarya</taxon>
        <taxon>Ascomycota</taxon>
        <taxon>Pezizomycotina</taxon>
        <taxon>Eurotiomycetes</taxon>
        <taxon>Eurotiomycetidae</taxon>
        <taxon>Eurotiales</taxon>
        <taxon>Aspergillaceae</taxon>
        <taxon>Aspergillus</taxon>
        <taxon>Aspergillus subgen. Nidulantes</taxon>
    </lineage>
</organism>
<reference evidence="3 4" key="1">
    <citation type="submission" date="2024-07" db="EMBL/GenBank/DDBJ databases">
        <title>Section-level genome sequencing and comparative genomics of Aspergillus sections Usti and Cavernicolus.</title>
        <authorList>
            <consortium name="Lawrence Berkeley National Laboratory"/>
            <person name="Nybo J.L."/>
            <person name="Vesth T.C."/>
            <person name="Theobald S."/>
            <person name="Frisvad J.C."/>
            <person name="Larsen T.O."/>
            <person name="Kjaerboelling I."/>
            <person name="Rothschild-Mancinelli K."/>
            <person name="Lyhne E.K."/>
            <person name="Kogle M.E."/>
            <person name="Barry K."/>
            <person name="Clum A."/>
            <person name="Na H."/>
            <person name="Ledsgaard L."/>
            <person name="Lin J."/>
            <person name="Lipzen A."/>
            <person name="Kuo A."/>
            <person name="Riley R."/>
            <person name="Mondo S."/>
            <person name="Labutti K."/>
            <person name="Haridas S."/>
            <person name="Pangalinan J."/>
            <person name="Salamov A.A."/>
            <person name="Simmons B.A."/>
            <person name="Magnuson J.K."/>
            <person name="Chen J."/>
            <person name="Drula E."/>
            <person name="Henrissat B."/>
            <person name="Wiebenga A."/>
            <person name="Lubbers R.J."/>
            <person name="Gomes A.C."/>
            <person name="Makela M.R."/>
            <person name="Stajich J."/>
            <person name="Grigoriev I.V."/>
            <person name="Mortensen U.H."/>
            <person name="De Vries R.P."/>
            <person name="Baker S.E."/>
            <person name="Andersen M.R."/>
        </authorList>
    </citation>
    <scope>NUCLEOTIDE SEQUENCE [LARGE SCALE GENOMIC DNA]</scope>
    <source>
        <strain evidence="3 4">CBS 588.65</strain>
    </source>
</reference>
<gene>
    <name evidence="3" type="ORF">BJX63DRAFT_435029</name>
</gene>
<dbReference type="PROSITE" id="PS50181">
    <property type="entry name" value="FBOX"/>
    <property type="match status" value="1"/>
</dbReference>
<feature type="domain" description="F-box" evidence="2">
    <location>
        <begin position="1"/>
        <end position="48"/>
    </location>
</feature>
<dbReference type="InterPro" id="IPR001810">
    <property type="entry name" value="F-box_dom"/>
</dbReference>
<keyword evidence="4" id="KW-1185">Reference proteome</keyword>
<feature type="signal peptide" evidence="1">
    <location>
        <begin position="1"/>
        <end position="19"/>
    </location>
</feature>
<accession>A0ABR4H344</accession>